<feature type="domain" description="Carbohydrate esterase 2 N-terminal" evidence="3">
    <location>
        <begin position="43"/>
        <end position="144"/>
    </location>
</feature>
<evidence type="ECO:0000313" key="5">
    <source>
        <dbReference type="Proteomes" id="UP000290218"/>
    </source>
</evidence>
<dbReference type="GO" id="GO:0016788">
    <property type="term" value="F:hydrolase activity, acting on ester bonds"/>
    <property type="evidence" value="ECO:0007669"/>
    <property type="project" value="UniProtKB-ARBA"/>
</dbReference>
<keyword evidence="5" id="KW-1185">Reference proteome</keyword>
<dbReference type="Gene3D" id="2.60.120.260">
    <property type="entry name" value="Galactose-binding domain-like"/>
    <property type="match status" value="1"/>
</dbReference>
<organism evidence="4 5">
    <name type="scientific">Oleiharenicola lentus</name>
    <dbReference type="NCBI Taxonomy" id="2508720"/>
    <lineage>
        <taxon>Bacteria</taxon>
        <taxon>Pseudomonadati</taxon>
        <taxon>Verrucomicrobiota</taxon>
        <taxon>Opitutia</taxon>
        <taxon>Opitutales</taxon>
        <taxon>Opitutaceae</taxon>
        <taxon>Oleiharenicola</taxon>
    </lineage>
</organism>
<comment type="caution">
    <text evidence="4">The sequence shown here is derived from an EMBL/GenBank/DDBJ whole genome shotgun (WGS) entry which is preliminary data.</text>
</comment>
<sequence length="365" mass="40084">MNAAFKSFLIRALAGAFLLLLDPVSSFAAPTPMLSASDSRFRYEGRFDRADPAQPVVIWAGDRISVDFEGGALAVHFGPATGQSFFNVTVDGVTAVASGADGRFAWPHPLAPGRHQLRIVKRSEADAGHVVFRGIEVAVGARAWAPAAPAYKLRLQFLGDSITAGANNEDAEVDQWEDRRTHNHALSYGFLTSQELGADHRAVAVSGMGIGEGFVPMRVAETWDKVYPRDRPERVDRSVWVPDVVAVNFGENDSAFPRTEGRPFAKDFAVRYVAFIRSVRAAWPKAQLVLLRGGMSGGANDPDLRAAWEAAVQELEADDPRISHFVFNHWTGHHPRVADHRVMAAELTGWLKRQPWMAPFRVGNH</sequence>
<protein>
    <recommendedName>
        <fullName evidence="6">Endoglucanase E</fullName>
    </recommendedName>
</protein>
<proteinExistence type="predicted"/>
<dbReference type="PANTHER" id="PTHR37834:SF2">
    <property type="entry name" value="ESTERASE, SGNH HYDROLASE-TYPE"/>
    <property type="match status" value="1"/>
</dbReference>
<dbReference type="InterPro" id="IPR036514">
    <property type="entry name" value="SGNH_hydro_sf"/>
</dbReference>
<feature type="chain" id="PRO_5020457845" description="Endoglucanase E" evidence="1">
    <location>
        <begin position="29"/>
        <end position="365"/>
    </location>
</feature>
<dbReference type="Pfam" id="PF13472">
    <property type="entry name" value="Lipase_GDSL_2"/>
    <property type="match status" value="1"/>
</dbReference>
<dbReference type="AlphaFoldDB" id="A0A4Q1C8E2"/>
<dbReference type="OrthoDB" id="9801375at2"/>
<dbReference type="PANTHER" id="PTHR37834">
    <property type="entry name" value="GDSL-LIKE LIPASE/ACYLHYDROLASE DOMAIN PROTEIN (AFU_ORTHOLOGUE AFUA_2G00620)"/>
    <property type="match status" value="1"/>
</dbReference>
<dbReference type="InterPro" id="IPR052762">
    <property type="entry name" value="PCW_deacetylase/CE"/>
</dbReference>
<evidence type="ECO:0000259" key="3">
    <source>
        <dbReference type="Pfam" id="PF17996"/>
    </source>
</evidence>
<reference evidence="4 5" key="1">
    <citation type="submission" date="2019-01" db="EMBL/GenBank/DDBJ databases">
        <title>Lacunisphaera sp. strain TWA-58.</title>
        <authorList>
            <person name="Chen W.-M."/>
        </authorList>
    </citation>
    <scope>NUCLEOTIDE SEQUENCE [LARGE SCALE GENOMIC DNA]</scope>
    <source>
        <strain evidence="4 5">TWA-58</strain>
    </source>
</reference>
<name>A0A4Q1C8E2_9BACT</name>
<accession>A0A4Q1C8E2</accession>
<evidence type="ECO:0008006" key="6">
    <source>
        <dbReference type="Google" id="ProtNLM"/>
    </source>
</evidence>
<dbReference type="InterPro" id="IPR013830">
    <property type="entry name" value="SGNH_hydro"/>
</dbReference>
<feature type="signal peptide" evidence="1">
    <location>
        <begin position="1"/>
        <end position="28"/>
    </location>
</feature>
<dbReference type="RefSeq" id="WP_129046524.1">
    <property type="nucleotide sequence ID" value="NZ_SDHX01000001.1"/>
</dbReference>
<dbReference type="Proteomes" id="UP000290218">
    <property type="component" value="Unassembled WGS sequence"/>
</dbReference>
<feature type="domain" description="SGNH hydrolase-type esterase" evidence="2">
    <location>
        <begin position="157"/>
        <end position="317"/>
    </location>
</feature>
<dbReference type="InterPro" id="IPR040794">
    <property type="entry name" value="CE2_N"/>
</dbReference>
<dbReference type="EMBL" id="SDHX01000001">
    <property type="protein sequence ID" value="RXK55158.1"/>
    <property type="molecule type" value="Genomic_DNA"/>
</dbReference>
<evidence type="ECO:0000256" key="1">
    <source>
        <dbReference type="SAM" id="SignalP"/>
    </source>
</evidence>
<evidence type="ECO:0000313" key="4">
    <source>
        <dbReference type="EMBL" id="RXK55158.1"/>
    </source>
</evidence>
<evidence type="ECO:0000259" key="2">
    <source>
        <dbReference type="Pfam" id="PF13472"/>
    </source>
</evidence>
<dbReference type="Pfam" id="PF17996">
    <property type="entry name" value="CE2_N"/>
    <property type="match status" value="1"/>
</dbReference>
<gene>
    <name evidence="4" type="ORF">ESB00_04475</name>
</gene>
<dbReference type="SUPFAM" id="SSF52266">
    <property type="entry name" value="SGNH hydrolase"/>
    <property type="match status" value="1"/>
</dbReference>
<dbReference type="Gene3D" id="3.40.50.1110">
    <property type="entry name" value="SGNH hydrolase"/>
    <property type="match status" value="1"/>
</dbReference>
<keyword evidence="1" id="KW-0732">Signal</keyword>